<evidence type="ECO:0000313" key="2">
    <source>
        <dbReference type="Proteomes" id="UP000247702"/>
    </source>
</evidence>
<dbReference type="Proteomes" id="UP000247702">
    <property type="component" value="Unassembled WGS sequence"/>
</dbReference>
<dbReference type="EMBL" id="BEXD01003491">
    <property type="protein sequence ID" value="GBC01322.1"/>
    <property type="molecule type" value="Genomic_DNA"/>
</dbReference>
<sequence length="71" mass="8138">MSRGRPSLADVWQQFEPFSIGLHGRYTFCQRCKFCGSNVVDLIDQLKEHLIKCADFPANLKESLDLTTSKF</sequence>
<proteinExistence type="predicted"/>
<keyword evidence="2" id="KW-1185">Reference proteome</keyword>
<gene>
    <name evidence="1" type="ORF">RclHR1_04140007</name>
</gene>
<organism evidence="1 2">
    <name type="scientific">Rhizophagus clarus</name>
    <dbReference type="NCBI Taxonomy" id="94130"/>
    <lineage>
        <taxon>Eukaryota</taxon>
        <taxon>Fungi</taxon>
        <taxon>Fungi incertae sedis</taxon>
        <taxon>Mucoromycota</taxon>
        <taxon>Glomeromycotina</taxon>
        <taxon>Glomeromycetes</taxon>
        <taxon>Glomerales</taxon>
        <taxon>Glomeraceae</taxon>
        <taxon>Rhizophagus</taxon>
    </lineage>
</organism>
<dbReference type="AlphaFoldDB" id="A0A2Z6RY17"/>
<evidence type="ECO:0000313" key="1">
    <source>
        <dbReference type="EMBL" id="GBC01322.1"/>
    </source>
</evidence>
<comment type="caution">
    <text evidence="1">The sequence shown here is derived from an EMBL/GenBank/DDBJ whole genome shotgun (WGS) entry which is preliminary data.</text>
</comment>
<protein>
    <recommendedName>
        <fullName evidence="3">BED-type domain-containing protein</fullName>
    </recommendedName>
</protein>
<evidence type="ECO:0008006" key="3">
    <source>
        <dbReference type="Google" id="ProtNLM"/>
    </source>
</evidence>
<reference evidence="1 2" key="1">
    <citation type="submission" date="2017-11" db="EMBL/GenBank/DDBJ databases">
        <title>The genome of Rhizophagus clarus HR1 reveals common genetic basis of auxotrophy among arbuscular mycorrhizal fungi.</title>
        <authorList>
            <person name="Kobayashi Y."/>
        </authorList>
    </citation>
    <scope>NUCLEOTIDE SEQUENCE [LARGE SCALE GENOMIC DNA]</scope>
    <source>
        <strain evidence="1 2">HR1</strain>
    </source>
</reference>
<accession>A0A2Z6RY17</accession>
<name>A0A2Z6RY17_9GLOM</name>